<evidence type="ECO:0000256" key="1">
    <source>
        <dbReference type="SAM" id="MobiDB-lite"/>
    </source>
</evidence>
<dbReference type="CDD" id="cd00130">
    <property type="entry name" value="PAS"/>
    <property type="match status" value="1"/>
</dbReference>
<dbReference type="PANTHER" id="PTHR44757">
    <property type="entry name" value="DIGUANYLATE CYCLASE DGCP"/>
    <property type="match status" value="1"/>
</dbReference>
<dbReference type="SUPFAM" id="SSF141868">
    <property type="entry name" value="EAL domain-like"/>
    <property type="match status" value="1"/>
</dbReference>
<evidence type="ECO:0000259" key="3">
    <source>
        <dbReference type="PROSITE" id="PS50883"/>
    </source>
</evidence>
<dbReference type="InterPro" id="IPR001633">
    <property type="entry name" value="EAL_dom"/>
</dbReference>
<feature type="domain" description="PAS" evidence="2">
    <location>
        <begin position="39"/>
        <end position="81"/>
    </location>
</feature>
<reference evidence="5" key="1">
    <citation type="submission" date="2019-06" db="EMBL/GenBank/DDBJ databases">
        <title>Whole genome shotgun sequence of Cellulomonas cellasea NBRC 3753.</title>
        <authorList>
            <person name="Hosoyama A."/>
            <person name="Uohara A."/>
            <person name="Ohji S."/>
            <person name="Ichikawa N."/>
        </authorList>
    </citation>
    <scope>NUCLEOTIDE SEQUENCE [LARGE SCALE GENOMIC DNA]</scope>
    <source>
        <strain evidence="5">NBRC 3753</strain>
    </source>
</reference>
<dbReference type="Gene3D" id="3.20.20.450">
    <property type="entry name" value="EAL domain"/>
    <property type="match status" value="1"/>
</dbReference>
<dbReference type="SMART" id="SM00091">
    <property type="entry name" value="PAS"/>
    <property type="match status" value="2"/>
</dbReference>
<dbReference type="PROSITE" id="PS50112">
    <property type="entry name" value="PAS"/>
    <property type="match status" value="2"/>
</dbReference>
<dbReference type="CDD" id="cd01948">
    <property type="entry name" value="EAL"/>
    <property type="match status" value="1"/>
</dbReference>
<dbReference type="Gene3D" id="3.30.70.270">
    <property type="match status" value="1"/>
</dbReference>
<evidence type="ECO:0000313" key="5">
    <source>
        <dbReference type="EMBL" id="GEA87945.1"/>
    </source>
</evidence>
<organism evidence="5 6">
    <name type="scientific">Cellulomonas cellasea</name>
    <dbReference type="NCBI Taxonomy" id="43670"/>
    <lineage>
        <taxon>Bacteria</taxon>
        <taxon>Bacillati</taxon>
        <taxon>Actinomycetota</taxon>
        <taxon>Actinomycetes</taxon>
        <taxon>Micrococcales</taxon>
        <taxon>Cellulomonadaceae</taxon>
        <taxon>Cellulomonas</taxon>
    </lineage>
</organism>
<gene>
    <name evidence="5" type="ORF">CCE01nite_18940</name>
</gene>
<evidence type="ECO:0000259" key="4">
    <source>
        <dbReference type="PROSITE" id="PS50887"/>
    </source>
</evidence>
<dbReference type="NCBIfam" id="TIGR00229">
    <property type="entry name" value="sensory_box"/>
    <property type="match status" value="2"/>
</dbReference>
<dbReference type="PROSITE" id="PS50883">
    <property type="entry name" value="EAL"/>
    <property type="match status" value="1"/>
</dbReference>
<keyword evidence="6" id="KW-1185">Reference proteome</keyword>
<dbReference type="InterPro" id="IPR043128">
    <property type="entry name" value="Rev_trsase/Diguanyl_cyclase"/>
</dbReference>
<dbReference type="AlphaFoldDB" id="A0A4Y3KXH1"/>
<dbReference type="InterPro" id="IPR000014">
    <property type="entry name" value="PAS"/>
</dbReference>
<dbReference type="Pfam" id="PF00989">
    <property type="entry name" value="PAS"/>
    <property type="match status" value="1"/>
</dbReference>
<dbReference type="InterPro" id="IPR035965">
    <property type="entry name" value="PAS-like_dom_sf"/>
</dbReference>
<evidence type="ECO:0008006" key="7">
    <source>
        <dbReference type="Google" id="ProtNLM"/>
    </source>
</evidence>
<dbReference type="Pfam" id="PF00990">
    <property type="entry name" value="GGDEF"/>
    <property type="match status" value="1"/>
</dbReference>
<evidence type="ECO:0000313" key="6">
    <source>
        <dbReference type="Proteomes" id="UP000317046"/>
    </source>
</evidence>
<dbReference type="SUPFAM" id="SSF55073">
    <property type="entry name" value="Nucleotide cyclase"/>
    <property type="match status" value="1"/>
</dbReference>
<feature type="compositionally biased region" description="Low complexity" evidence="1">
    <location>
        <begin position="7"/>
        <end position="17"/>
    </location>
</feature>
<dbReference type="NCBIfam" id="TIGR00254">
    <property type="entry name" value="GGDEF"/>
    <property type="match status" value="1"/>
</dbReference>
<accession>A0A4Y3KXH1</accession>
<dbReference type="InterPro" id="IPR013767">
    <property type="entry name" value="PAS_fold"/>
</dbReference>
<sequence>MTGGVTAGSTAAAPGAEGRPGDASGEGVPAGAAPQAPPAADAYAALLEDGTDAVIRTDATGAIVAANAAARRLLGRDQAELRRAGLGGVLDPADERWGPALVERAATGWFRGELRARRPDGSTVTVDLTSTLTGDGGAVALLRTASDGAPALQSADDLRRAAEAVIDTLESVSDAYFAVDEDWTITYMNRNAELVARVDRFELVGRGFWDVFPSTRGTVFEERYRRVMSTGEPEEFEGRHEASDLWVEVRAYPLPGGGLASYSRDVTERHVAQREREELLARERAARAAAEAAQRELTAQATHDNVTGLLNRWGLLRELRATTPGSGGVVLMFLDLDRFKLINDTFGHVAGDQVLAAVAERLRRLVGPDDLLARFGGDEFVVVLRSASVRRAEDLARRLVAAAEDPIPVGHTLLPLTTSIGLAAADDASAVDTLLREADAALHRVKAEGRDGFAWFDEALHRRDVVRVETERDLRRSLRTGDALTLHFQPAFALDSTEITHIEALARWDSPGRGPVPPAEFIPVAEESGLILAVGERVLACAVRQVALWPDAASARVWVNVSPRQLAVPGLADTLLRHLDAWHVAPGRLGIEVTESTMDDGRLVAQLEEVRRLGVAVAIDDFGTGYSSLSRLAGAPVDVIKIDRSFVAAGCTPKGRALLEGIVTLAHAIGAYVIAEGIETPQQLDAIAAVGADAAAGFLLARPQPATAVSWRSAYPLPRSGGATVAPAGPR</sequence>
<feature type="region of interest" description="Disordered" evidence="1">
    <location>
        <begin position="1"/>
        <end position="36"/>
    </location>
</feature>
<dbReference type="RefSeq" id="WP_084143002.1">
    <property type="nucleotide sequence ID" value="NZ_BJLR01000017.1"/>
</dbReference>
<feature type="domain" description="GGDEF" evidence="4">
    <location>
        <begin position="327"/>
        <end position="458"/>
    </location>
</feature>
<protein>
    <recommendedName>
        <fullName evidence="7">GGDEF domain-containing protein</fullName>
    </recommendedName>
</protein>
<dbReference type="InterPro" id="IPR035919">
    <property type="entry name" value="EAL_sf"/>
</dbReference>
<feature type="domain" description="EAL" evidence="3">
    <location>
        <begin position="467"/>
        <end position="717"/>
    </location>
</feature>
<dbReference type="InterPro" id="IPR013656">
    <property type="entry name" value="PAS_4"/>
</dbReference>
<dbReference type="CDD" id="cd01949">
    <property type="entry name" value="GGDEF"/>
    <property type="match status" value="1"/>
</dbReference>
<feature type="domain" description="PAS" evidence="2">
    <location>
        <begin position="161"/>
        <end position="231"/>
    </location>
</feature>
<dbReference type="SMART" id="SM00267">
    <property type="entry name" value="GGDEF"/>
    <property type="match status" value="1"/>
</dbReference>
<dbReference type="PANTHER" id="PTHR44757:SF2">
    <property type="entry name" value="BIOFILM ARCHITECTURE MAINTENANCE PROTEIN MBAA"/>
    <property type="match status" value="1"/>
</dbReference>
<evidence type="ECO:0000259" key="2">
    <source>
        <dbReference type="PROSITE" id="PS50112"/>
    </source>
</evidence>
<dbReference type="InterPro" id="IPR052155">
    <property type="entry name" value="Biofilm_reg_signaling"/>
</dbReference>
<dbReference type="Pfam" id="PF00563">
    <property type="entry name" value="EAL"/>
    <property type="match status" value="1"/>
</dbReference>
<dbReference type="SUPFAM" id="SSF55785">
    <property type="entry name" value="PYP-like sensor domain (PAS domain)"/>
    <property type="match status" value="2"/>
</dbReference>
<dbReference type="InterPro" id="IPR029787">
    <property type="entry name" value="Nucleotide_cyclase"/>
</dbReference>
<dbReference type="SMART" id="SM00052">
    <property type="entry name" value="EAL"/>
    <property type="match status" value="1"/>
</dbReference>
<dbReference type="EMBL" id="BJLR01000017">
    <property type="protein sequence ID" value="GEA87945.1"/>
    <property type="molecule type" value="Genomic_DNA"/>
</dbReference>
<dbReference type="Gene3D" id="3.30.450.20">
    <property type="entry name" value="PAS domain"/>
    <property type="match status" value="2"/>
</dbReference>
<dbReference type="Pfam" id="PF08448">
    <property type="entry name" value="PAS_4"/>
    <property type="match status" value="1"/>
</dbReference>
<proteinExistence type="predicted"/>
<name>A0A4Y3KXH1_9CELL</name>
<dbReference type="Proteomes" id="UP000317046">
    <property type="component" value="Unassembled WGS sequence"/>
</dbReference>
<dbReference type="GO" id="GO:0006355">
    <property type="term" value="P:regulation of DNA-templated transcription"/>
    <property type="evidence" value="ECO:0007669"/>
    <property type="project" value="InterPro"/>
</dbReference>
<dbReference type="PROSITE" id="PS50887">
    <property type="entry name" value="GGDEF"/>
    <property type="match status" value="1"/>
</dbReference>
<dbReference type="InterPro" id="IPR000160">
    <property type="entry name" value="GGDEF_dom"/>
</dbReference>
<comment type="caution">
    <text evidence="5">The sequence shown here is derived from an EMBL/GenBank/DDBJ whole genome shotgun (WGS) entry which is preliminary data.</text>
</comment>